<dbReference type="EMBL" id="CP013611">
    <property type="protein sequence ID" value="ALU44702.1"/>
    <property type="molecule type" value="Genomic_DNA"/>
</dbReference>
<dbReference type="RefSeq" id="WP_058797673.1">
    <property type="nucleotide sequence ID" value="NZ_CP013611.1"/>
</dbReference>
<proteinExistence type="predicted"/>
<feature type="signal peptide" evidence="1">
    <location>
        <begin position="1"/>
        <end position="17"/>
    </location>
</feature>
<dbReference type="AlphaFoldDB" id="A0A0U3GWM9"/>
<keyword evidence="1" id="KW-0732">Signal</keyword>
<gene>
    <name evidence="2" type="ORF">AT705_18190</name>
</gene>
<organism evidence="2 3">
    <name type="scientific">Pseudoalteromonas rubra</name>
    <dbReference type="NCBI Taxonomy" id="43658"/>
    <lineage>
        <taxon>Bacteria</taxon>
        <taxon>Pseudomonadati</taxon>
        <taxon>Pseudomonadota</taxon>
        <taxon>Gammaproteobacteria</taxon>
        <taxon>Alteromonadales</taxon>
        <taxon>Pseudoalteromonadaceae</taxon>
        <taxon>Pseudoalteromonas</taxon>
    </lineage>
</organism>
<accession>A0A0U3GWM9</accession>
<reference evidence="2 3" key="1">
    <citation type="submission" date="2015-12" db="EMBL/GenBank/DDBJ databases">
        <title>Complete genome sequence of Pseudoalteromonas rubra SCSIO 6842, harboring a conjugative plasmid.</title>
        <authorList>
            <person name="Li B."/>
            <person name="Wang X."/>
        </authorList>
    </citation>
    <scope>NUCLEOTIDE SEQUENCE [LARGE SCALE GENOMIC DNA]</scope>
    <source>
        <strain evidence="2 3">SCSIO 6842</strain>
    </source>
</reference>
<dbReference type="KEGG" id="prr:AT705_18190"/>
<evidence type="ECO:0000313" key="2">
    <source>
        <dbReference type="EMBL" id="ALU44702.1"/>
    </source>
</evidence>
<name>A0A0U3GWM9_9GAMM</name>
<feature type="chain" id="PRO_5006839192" evidence="1">
    <location>
        <begin position="18"/>
        <end position="247"/>
    </location>
</feature>
<sequence length="247" mass="26625">MNKLALLSALCSPLAIAGPITQIEIENNTVLFSTSSMAPSSVACVAEDKNQLRSISLDSHSGRAMYSLLITAVAKQQAVAVTSAQDCADLAGVERVQSLRLAPNTSAGNSNARSIGLYASDGITRIGTLVDTAHYKNSAYDSGQYRWTYIDNEGGVDYKTLTISYNNADLQFEYSGCRGRQGLSTHGVPVYHHGKYIMGDKNAPFTSSADRSAQNYSCFNRQDKTSYEIIETEHPICGAGLCLVKED</sequence>
<protein>
    <submittedName>
        <fullName evidence="2">Uncharacterized protein</fullName>
    </submittedName>
</protein>
<evidence type="ECO:0000313" key="3">
    <source>
        <dbReference type="Proteomes" id="UP000069015"/>
    </source>
</evidence>
<dbReference type="Proteomes" id="UP000069015">
    <property type="component" value="Chromosome 1"/>
</dbReference>
<evidence type="ECO:0000256" key="1">
    <source>
        <dbReference type="SAM" id="SignalP"/>
    </source>
</evidence>